<keyword evidence="3" id="KW-1185">Reference proteome</keyword>
<comment type="caution">
    <text evidence="2">The sequence shown here is derived from an EMBL/GenBank/DDBJ whole genome shotgun (WGS) entry which is preliminary data.</text>
</comment>
<reference evidence="2" key="1">
    <citation type="submission" date="2022-07" db="EMBL/GenBank/DDBJ databases">
        <title>Genome Sequence of Physisporinus lineatus.</title>
        <authorList>
            <person name="Buettner E."/>
        </authorList>
    </citation>
    <scope>NUCLEOTIDE SEQUENCE</scope>
    <source>
        <strain evidence="2">VT162</strain>
    </source>
</reference>
<feature type="compositionally biased region" description="Basic and acidic residues" evidence="1">
    <location>
        <begin position="98"/>
        <end position="116"/>
    </location>
</feature>
<sequence>MNHGTHQKQRCPPPLPPTTPTTSSTSTNAGMLDLEHESILSSVLPTTTPSTCLFRSVPSKRETCEGISVAFEGGRLTYSSTVLIPPPPTCHHTSSYLRESEQVGEEGRDGGGRGERATRIGHVDWATREACLYSKMANLEDEGDDRASSLNAERHCGVNDDRYSEVLGITRNDSTLL</sequence>
<feature type="region of interest" description="Disordered" evidence="1">
    <location>
        <begin position="94"/>
        <end position="116"/>
    </location>
</feature>
<name>A0AAD5YIX2_9APHY</name>
<dbReference type="EMBL" id="JANAWD010000015">
    <property type="protein sequence ID" value="KAJ3491226.1"/>
    <property type="molecule type" value="Genomic_DNA"/>
</dbReference>
<accession>A0AAD5YIX2</accession>
<proteinExistence type="predicted"/>
<feature type="region of interest" description="Disordered" evidence="1">
    <location>
        <begin position="1"/>
        <end position="28"/>
    </location>
</feature>
<evidence type="ECO:0000313" key="2">
    <source>
        <dbReference type="EMBL" id="KAJ3491226.1"/>
    </source>
</evidence>
<evidence type="ECO:0000313" key="3">
    <source>
        <dbReference type="Proteomes" id="UP001212997"/>
    </source>
</evidence>
<dbReference type="Proteomes" id="UP001212997">
    <property type="component" value="Unassembled WGS sequence"/>
</dbReference>
<dbReference type="AlphaFoldDB" id="A0AAD5YIX2"/>
<gene>
    <name evidence="2" type="ORF">NLI96_g868</name>
</gene>
<organism evidence="2 3">
    <name type="scientific">Meripilus lineatus</name>
    <dbReference type="NCBI Taxonomy" id="2056292"/>
    <lineage>
        <taxon>Eukaryota</taxon>
        <taxon>Fungi</taxon>
        <taxon>Dikarya</taxon>
        <taxon>Basidiomycota</taxon>
        <taxon>Agaricomycotina</taxon>
        <taxon>Agaricomycetes</taxon>
        <taxon>Polyporales</taxon>
        <taxon>Meripilaceae</taxon>
        <taxon>Meripilus</taxon>
    </lineage>
</organism>
<evidence type="ECO:0000256" key="1">
    <source>
        <dbReference type="SAM" id="MobiDB-lite"/>
    </source>
</evidence>
<protein>
    <submittedName>
        <fullName evidence="2">Uncharacterized protein</fullName>
    </submittedName>
</protein>